<evidence type="ECO:0000259" key="4">
    <source>
        <dbReference type="Pfam" id="PF13205"/>
    </source>
</evidence>
<dbReference type="EMBL" id="JACGXA010000001">
    <property type="protein sequence ID" value="MBA8804646.1"/>
    <property type="molecule type" value="Genomic_DNA"/>
</dbReference>
<dbReference type="Gene3D" id="2.60.40.10">
    <property type="entry name" value="Immunoglobulins"/>
    <property type="match status" value="1"/>
</dbReference>
<feature type="region of interest" description="Disordered" evidence="2">
    <location>
        <begin position="349"/>
        <end position="378"/>
    </location>
</feature>
<dbReference type="InterPro" id="IPR032812">
    <property type="entry name" value="SbsA_Ig"/>
</dbReference>
<keyword evidence="1 3" id="KW-0732">Signal</keyword>
<dbReference type="InterPro" id="IPR014756">
    <property type="entry name" value="Ig_E-set"/>
</dbReference>
<feature type="chain" id="PRO_5031256118" description="Ig-like domain-containing protein" evidence="3">
    <location>
        <begin position="36"/>
        <end position="1578"/>
    </location>
</feature>
<organism evidence="7 8">
    <name type="scientific">Nocardioides ginsengisegetis</name>
    <dbReference type="NCBI Taxonomy" id="661491"/>
    <lineage>
        <taxon>Bacteria</taxon>
        <taxon>Bacillati</taxon>
        <taxon>Actinomycetota</taxon>
        <taxon>Actinomycetes</taxon>
        <taxon>Propionibacteriales</taxon>
        <taxon>Nocardioidaceae</taxon>
        <taxon>Nocardioides</taxon>
    </lineage>
</organism>
<feature type="domain" description="SbsA Ig-like" evidence="4">
    <location>
        <begin position="1062"/>
        <end position="1159"/>
    </location>
</feature>
<feature type="signal peptide" evidence="3">
    <location>
        <begin position="1"/>
        <end position="35"/>
    </location>
</feature>
<evidence type="ECO:0000313" key="8">
    <source>
        <dbReference type="Proteomes" id="UP000580910"/>
    </source>
</evidence>
<dbReference type="InterPro" id="IPR046540">
    <property type="entry name" value="DMFA2_C"/>
</dbReference>
<evidence type="ECO:0000256" key="1">
    <source>
        <dbReference type="ARBA" id="ARBA00022729"/>
    </source>
</evidence>
<reference evidence="7 8" key="1">
    <citation type="submission" date="2020-07" db="EMBL/GenBank/DDBJ databases">
        <title>Sequencing the genomes of 1000 actinobacteria strains.</title>
        <authorList>
            <person name="Klenk H.-P."/>
        </authorList>
    </citation>
    <scope>NUCLEOTIDE SEQUENCE [LARGE SCALE GENOMIC DNA]</scope>
    <source>
        <strain evidence="7 8">DSM 21349</strain>
    </source>
</reference>
<feature type="domain" description="SbsA Ig-like" evidence="4">
    <location>
        <begin position="795"/>
        <end position="895"/>
    </location>
</feature>
<evidence type="ECO:0000313" key="7">
    <source>
        <dbReference type="EMBL" id="MBA8804646.1"/>
    </source>
</evidence>
<dbReference type="Pfam" id="PF17957">
    <property type="entry name" value="Big_7"/>
    <property type="match status" value="1"/>
</dbReference>
<evidence type="ECO:0000259" key="5">
    <source>
        <dbReference type="Pfam" id="PF13313"/>
    </source>
</evidence>
<dbReference type="SUPFAM" id="SSF81296">
    <property type="entry name" value="E set domains"/>
    <property type="match status" value="1"/>
</dbReference>
<comment type="caution">
    <text evidence="7">The sequence shown here is derived from an EMBL/GenBank/DDBJ whole genome shotgun (WGS) entry which is preliminary data.</text>
</comment>
<protein>
    <recommendedName>
        <fullName evidence="9">Ig-like domain-containing protein</fullName>
    </recommendedName>
</protein>
<dbReference type="Pfam" id="PF13205">
    <property type="entry name" value="Big_5"/>
    <property type="match status" value="3"/>
</dbReference>
<dbReference type="InterPro" id="IPR014755">
    <property type="entry name" value="Cu-Rt/internalin_Ig-like"/>
</dbReference>
<gene>
    <name evidence="7" type="ORF">FB382_002937</name>
</gene>
<dbReference type="Pfam" id="PF20254">
    <property type="entry name" value="DMFA2_C"/>
    <property type="match status" value="1"/>
</dbReference>
<evidence type="ECO:0008006" key="9">
    <source>
        <dbReference type="Google" id="ProtNLM"/>
    </source>
</evidence>
<name>A0A7W3J1Q8_9ACTN</name>
<accession>A0A7W3J1Q8</accession>
<dbReference type="Proteomes" id="UP000580910">
    <property type="component" value="Unassembled WGS sequence"/>
</dbReference>
<dbReference type="RefSeq" id="WP_182540322.1">
    <property type="nucleotide sequence ID" value="NZ_JACGXA010000001.1"/>
</dbReference>
<dbReference type="InterPro" id="IPR025141">
    <property type="entry name" value="DUF4082"/>
</dbReference>
<proteinExistence type="predicted"/>
<feature type="domain" description="DUF4082" evidence="5">
    <location>
        <begin position="916"/>
        <end position="1052"/>
    </location>
</feature>
<feature type="domain" description="N,N-dimethylformamidase beta subunit-like C-terminal" evidence="6">
    <location>
        <begin position="99"/>
        <end position="494"/>
    </location>
</feature>
<dbReference type="Pfam" id="PF13313">
    <property type="entry name" value="DUF4082"/>
    <property type="match status" value="4"/>
</dbReference>
<dbReference type="Gene3D" id="2.60.40.1220">
    <property type="match status" value="3"/>
</dbReference>
<keyword evidence="8" id="KW-1185">Reference proteome</keyword>
<dbReference type="GO" id="GO:0005975">
    <property type="term" value="P:carbohydrate metabolic process"/>
    <property type="evidence" value="ECO:0007669"/>
    <property type="project" value="UniProtKB-ARBA"/>
</dbReference>
<dbReference type="InterPro" id="IPR013783">
    <property type="entry name" value="Ig-like_fold"/>
</dbReference>
<feature type="domain" description="DUF4082" evidence="5">
    <location>
        <begin position="1175"/>
        <end position="1315"/>
    </location>
</feature>
<evidence type="ECO:0000256" key="3">
    <source>
        <dbReference type="SAM" id="SignalP"/>
    </source>
</evidence>
<evidence type="ECO:0000259" key="6">
    <source>
        <dbReference type="Pfam" id="PF20254"/>
    </source>
</evidence>
<feature type="domain" description="SbsA Ig-like" evidence="4">
    <location>
        <begin position="1321"/>
        <end position="1418"/>
    </location>
</feature>
<evidence type="ECO:0000256" key="2">
    <source>
        <dbReference type="SAM" id="MobiDB-lite"/>
    </source>
</evidence>
<feature type="domain" description="DUF4082" evidence="5">
    <location>
        <begin position="643"/>
        <end position="787"/>
    </location>
</feature>
<feature type="domain" description="DUF4082" evidence="5">
    <location>
        <begin position="1429"/>
        <end position="1570"/>
    </location>
</feature>
<sequence>MTTKTPTSRTGIAAILAGLLAVAVLALVPIGSASAAGDPCGAGGNRIACENSLPGTPKSVWDVAGSGATDIQGFSTDISVDVGQRIDFKIDTTATAYSITIYRTGYYNGDGARQVATVTPSAALPQVQPQCITDVATALYDCGNWAVSASWDVPSTAVSGVYIARLQRADNNHASLITFIVRDDSSHSDVVFQTSDPTWQAYNLYGGADFYAGGGVVGRAYKVSYNRPITTRDGSGGRDFYFANEYPAVRFLERNGYDVSYIAGVDTDRAGALLQNHKVFLSVGHDEYWSKAQRANVEAARDAGVNLQFLSGNEAYWKTRYEASADASGTPYRTLVCYKETWASAKIDPSDEWTGTWRDPRLAPTSKGGGSPENQLTGTQFQANHDDLAVTVSSEEGKLRLWRDTGLDALPAGTSQALAPHTIGYESDEDVDNGFRPAGLIRLSTTTGTTPEYLLDFGNAVQPGTTTHHLTMYRAPSGALVFSTGSIQWSWGLDGVHDSPVTAPAPDPRMQQAQVNVLADMGAQPATLMAGLVAATKSTDTTAPTVTLDAPAAGSSQPNGSQVTLTGTATDVGGRVAGVEVSTDGGQSWSAATGSGSWSYTYVQHGLGSTPVQVRAMDDSANIGTPVTRSFNVTCPCSVFGDAVPLVPAANDGAALELGLRFTPRVDGFVTGVRFYKGTGNNGTHVGSLWSPSGQRLAQVTFSGESPTGWQTATFSSAVPVSTGQTYTVSYTAPTGHYAVQLFAFSYRPVSAQPLAVEGGLGSGAAGVFGTPGQLPVSTFQKANYYVDPVFSTADSSPLVVTNQWPLPASSSVPSGTTISAKFSRALTAAGPTVTVKDQNGANVPGATTYDTASRVVTFTPTSPLGGLVTYTVTLAGTDLDGGGVTSGGSWQFTTARPPGVPGVCPCTLFDESLLPTVLDPAESTPVTLGVRFSSSQAGTITGLRFYKGPNNTGVHTGSLWAMDGTELAQGTFVGESTSGWQTLAFAQPYPIAANTEYVVSYRSPTGSFSLTPNAFAAADLSRAPLRVASDSGAYTYAGGFPGFTSTTNYLVDPIFAPPAPPLSVVSQDPAPGAVNVPRATPLTVTFSDPVNPGATMAVTQQPSGTPITGTTGLDASRTRLTFTPGALMPPDTDIRVVLSGVTSVAGASLATQTWTFHTRTPDPSASQSLFGDYLPTVPSAAESSPVELGTAFSASKTGTVTAIRFFKAADNLGVHTGSLWSATGTRLATVTFAGETATGWQTATLAQPVTVTAGATYVVSYYAPQGHFSSTPGFLNTAFTSGDLTARGTSNGLYTYGTGGGFPTTATAGTNFFVDVVYAAPTITTVSRAPAPGATGVARDTLPSLTVSAPVGSGWSMTVKQGTTTIAGTASLSSDQKTLTFKPAAVLPADADLTVTVAGVVSTAGAVLGTQSWTFHTTDTTSLFTGVAPTTVDTNDKLAIELGVAFSSAVNGTVTQIRFYKATANTGTHTGSLWSSSGTRLATVTFTNETASGWQTATFSTPVPIVAGQTYVASYYAPKGHYSSTPNFFKNGAWKAAPLTAPATTNGRYRYATGGGFPTTTNKSTNYFVDVVFRPTA</sequence>